<comment type="caution">
    <text evidence="1">The sequence shown here is derived from an EMBL/GenBank/DDBJ whole genome shotgun (WGS) entry which is preliminary data.</text>
</comment>
<dbReference type="PROSITE" id="PS51257">
    <property type="entry name" value="PROKAR_LIPOPROTEIN"/>
    <property type="match status" value="1"/>
</dbReference>
<accession>A0A7X4K635</accession>
<evidence type="ECO:0000313" key="1">
    <source>
        <dbReference type="EMBL" id="MYL96730.1"/>
    </source>
</evidence>
<evidence type="ECO:0000313" key="2">
    <source>
        <dbReference type="Proteomes" id="UP000465810"/>
    </source>
</evidence>
<reference evidence="1 2" key="1">
    <citation type="submission" date="2019-12" db="EMBL/GenBank/DDBJ databases">
        <authorList>
            <person name="Feng G."/>
            <person name="Zhu H."/>
        </authorList>
    </citation>
    <scope>NUCLEOTIDE SEQUENCE [LARGE SCALE GENOMIC DNA]</scope>
    <source>
        <strain evidence="1 2">FGD1</strain>
    </source>
</reference>
<proteinExistence type="predicted"/>
<name>A0A7X4K635_9SPHN</name>
<protein>
    <submittedName>
        <fullName evidence="1">Uncharacterized protein</fullName>
    </submittedName>
</protein>
<dbReference type="EMBL" id="WVTD01000002">
    <property type="protein sequence ID" value="MYL96730.1"/>
    <property type="molecule type" value="Genomic_DNA"/>
</dbReference>
<dbReference type="Proteomes" id="UP000465810">
    <property type="component" value="Unassembled WGS sequence"/>
</dbReference>
<dbReference type="AlphaFoldDB" id="A0A7X4K635"/>
<organism evidence="1 2">
    <name type="scientific">Novosphingobium silvae</name>
    <dbReference type="NCBI Taxonomy" id="2692619"/>
    <lineage>
        <taxon>Bacteria</taxon>
        <taxon>Pseudomonadati</taxon>
        <taxon>Pseudomonadota</taxon>
        <taxon>Alphaproteobacteria</taxon>
        <taxon>Sphingomonadales</taxon>
        <taxon>Sphingomonadaceae</taxon>
        <taxon>Novosphingobium</taxon>
    </lineage>
</organism>
<sequence>MRRALNIVTLVAAVATLVACSREPDFDERYQNVSRTIVEKAKSIDHAIAVTGGPEEQPEKVVPD</sequence>
<gene>
    <name evidence="1" type="ORF">GR702_02945</name>
</gene>
<dbReference type="RefSeq" id="WP_160984482.1">
    <property type="nucleotide sequence ID" value="NZ_WVTD01000002.1"/>
</dbReference>
<keyword evidence="2" id="KW-1185">Reference proteome</keyword>